<protein>
    <submittedName>
        <fullName evidence="1 2">Uncharacterized protein</fullName>
    </submittedName>
</protein>
<reference evidence="2 3" key="3">
    <citation type="journal article" date="2017" name="G3 (Bethesda)">
        <title>Comparative analysis highlights variable genome content of wheat rusts and divergence of the mating loci.</title>
        <authorList>
            <person name="Cuomo C.A."/>
            <person name="Bakkeren G."/>
            <person name="Khalil H.B."/>
            <person name="Panwar V."/>
            <person name="Joly D."/>
            <person name="Linning R."/>
            <person name="Sakthikumar S."/>
            <person name="Song X."/>
            <person name="Adiconis X."/>
            <person name="Fan L."/>
            <person name="Goldberg J.M."/>
            <person name="Levin J.Z."/>
            <person name="Young S."/>
            <person name="Zeng Q."/>
            <person name="Anikster Y."/>
            <person name="Bruce M."/>
            <person name="Wang M."/>
            <person name="Yin C."/>
            <person name="McCallum B."/>
            <person name="Szabo L.J."/>
            <person name="Hulbert S."/>
            <person name="Chen X."/>
            <person name="Fellers J.P."/>
        </authorList>
    </citation>
    <scope>NUCLEOTIDE SEQUENCE</scope>
    <source>
        <strain evidence="3">Isolate 1-1 / race 1 (BBBD)</strain>
        <strain evidence="2">isolate 1-1 / race 1 (BBBD)</strain>
    </source>
</reference>
<dbReference type="OrthoDB" id="2507360at2759"/>
<evidence type="ECO:0000313" key="3">
    <source>
        <dbReference type="Proteomes" id="UP000005240"/>
    </source>
</evidence>
<gene>
    <name evidence="1" type="ORF">PTTG_08989</name>
</gene>
<reference evidence="1" key="2">
    <citation type="submission" date="2016-05" db="EMBL/GenBank/DDBJ databases">
        <title>Comparative analysis highlights variable genome content of wheat rusts and divergence of the mating loci.</title>
        <authorList>
            <person name="Cuomo C.A."/>
            <person name="Bakkeren G."/>
            <person name="Szabo L."/>
            <person name="Khalil H."/>
            <person name="Joly D."/>
            <person name="Goldberg J."/>
            <person name="Young S."/>
            <person name="Zeng Q."/>
            <person name="Fellers J."/>
        </authorList>
    </citation>
    <scope>NUCLEOTIDE SEQUENCE [LARGE SCALE GENOMIC DNA]</scope>
    <source>
        <strain evidence="1">1-1 BBBD Race 1</strain>
    </source>
</reference>
<dbReference type="VEuPathDB" id="FungiDB:PTTG_08989"/>
<dbReference type="Proteomes" id="UP000005240">
    <property type="component" value="Unassembled WGS sequence"/>
</dbReference>
<sequence length="238" mass="25888">MANTESFMEFSGRARTLQSLVNFEKASISDFDLAEFVMFGLPHALKTKVKDFQLLSVANFSYSDFESRTNGFYATLPRTRPTASRSSNGPGPNTVARLEPEAYLWRLFSYLDSIGKCHFCKRHCGNPAGACPGPQERRIFIPPSFVTPPKPSNYIAPRAWKTAQGPSAPTAGKATGRPAGVAAVSNEAPAFDEAGLSAIAMIEGQMEAEALQYGDDPLVFIERDNEDSVPSDSEEPPI</sequence>
<dbReference type="AlphaFoldDB" id="A0A180FX02"/>
<dbReference type="EMBL" id="ADAS02008727">
    <property type="protein sequence ID" value="OAV84985.1"/>
    <property type="molecule type" value="Genomic_DNA"/>
</dbReference>
<reference evidence="2" key="4">
    <citation type="submission" date="2025-05" db="UniProtKB">
        <authorList>
            <consortium name="EnsemblFungi"/>
        </authorList>
    </citation>
    <scope>IDENTIFICATION</scope>
    <source>
        <strain evidence="2">isolate 1-1 / race 1 (BBBD)</strain>
    </source>
</reference>
<evidence type="ECO:0000313" key="1">
    <source>
        <dbReference type="EMBL" id="OAV84985.1"/>
    </source>
</evidence>
<accession>A0A180FX02</accession>
<evidence type="ECO:0000313" key="2">
    <source>
        <dbReference type="EnsemblFungi" id="PTTG_08989-t43_1-p1"/>
    </source>
</evidence>
<proteinExistence type="predicted"/>
<keyword evidence="3" id="KW-1185">Reference proteome</keyword>
<name>A0A180FX02_PUCT1</name>
<feature type="non-terminal residue" evidence="1">
    <location>
        <position position="238"/>
    </location>
</feature>
<dbReference type="EnsemblFungi" id="PTTG_08989-t43_1">
    <property type="protein sequence ID" value="PTTG_08989-t43_1-p1"/>
    <property type="gene ID" value="PTTG_08989"/>
</dbReference>
<reference evidence="1" key="1">
    <citation type="submission" date="2009-11" db="EMBL/GenBank/DDBJ databases">
        <authorList>
            <consortium name="The Broad Institute Genome Sequencing Platform"/>
            <person name="Ward D."/>
            <person name="Feldgarden M."/>
            <person name="Earl A."/>
            <person name="Young S.K."/>
            <person name="Zeng Q."/>
            <person name="Koehrsen M."/>
            <person name="Alvarado L."/>
            <person name="Berlin A."/>
            <person name="Bochicchio J."/>
            <person name="Borenstein D."/>
            <person name="Chapman S.B."/>
            <person name="Chen Z."/>
            <person name="Engels R."/>
            <person name="Freedman E."/>
            <person name="Gellesch M."/>
            <person name="Goldberg J."/>
            <person name="Griggs A."/>
            <person name="Gujja S."/>
            <person name="Heilman E."/>
            <person name="Heiman D."/>
            <person name="Hepburn T."/>
            <person name="Howarth C."/>
            <person name="Jen D."/>
            <person name="Larson L."/>
            <person name="Lewis B."/>
            <person name="Mehta T."/>
            <person name="Park D."/>
            <person name="Pearson M."/>
            <person name="Roberts A."/>
            <person name="Saif S."/>
            <person name="Shea T."/>
            <person name="Shenoy N."/>
            <person name="Sisk P."/>
            <person name="Stolte C."/>
            <person name="Sykes S."/>
            <person name="Thomson T."/>
            <person name="Walk T."/>
            <person name="White J."/>
            <person name="Yandava C."/>
            <person name="Izard J."/>
            <person name="Baranova O.V."/>
            <person name="Blanton J.M."/>
            <person name="Tanner A.C."/>
            <person name="Dewhirst F.E."/>
            <person name="Haas B."/>
            <person name="Nusbaum C."/>
            <person name="Birren B."/>
        </authorList>
    </citation>
    <scope>NUCLEOTIDE SEQUENCE [LARGE SCALE GENOMIC DNA]</scope>
    <source>
        <strain evidence="1">1-1 BBBD Race 1</strain>
    </source>
</reference>
<organism evidence="1">
    <name type="scientific">Puccinia triticina (isolate 1-1 / race 1 (BBBD))</name>
    <name type="common">Brown leaf rust fungus</name>
    <dbReference type="NCBI Taxonomy" id="630390"/>
    <lineage>
        <taxon>Eukaryota</taxon>
        <taxon>Fungi</taxon>
        <taxon>Dikarya</taxon>
        <taxon>Basidiomycota</taxon>
        <taxon>Pucciniomycotina</taxon>
        <taxon>Pucciniomycetes</taxon>
        <taxon>Pucciniales</taxon>
        <taxon>Pucciniaceae</taxon>
        <taxon>Puccinia</taxon>
    </lineage>
</organism>